<proteinExistence type="predicted"/>
<keyword evidence="3" id="KW-1185">Reference proteome</keyword>
<dbReference type="Gene3D" id="3.60.20.10">
    <property type="entry name" value="Glutamine Phosphoribosylpyrophosphate, subunit 1, domain 1"/>
    <property type="match status" value="1"/>
</dbReference>
<reference evidence="2 3" key="1">
    <citation type="submission" date="2019-01" db="EMBL/GenBank/DDBJ databases">
        <title>Draft Genome and Complete Hox-Cluster Characterization of the Sterlet Sturgeon (Acipenser ruthenus).</title>
        <authorList>
            <person name="Wei Q."/>
        </authorList>
    </citation>
    <scope>NUCLEOTIDE SEQUENCE [LARGE SCALE GENOMIC DNA]</scope>
    <source>
        <strain evidence="2">WHYD16114868_AA</strain>
        <tissue evidence="2">Blood</tissue>
    </source>
</reference>
<evidence type="ECO:0000313" key="3">
    <source>
        <dbReference type="Proteomes" id="UP000289886"/>
    </source>
</evidence>
<dbReference type="InterPro" id="IPR029055">
    <property type="entry name" value="Ntn_hydrolases_N"/>
</dbReference>
<protein>
    <submittedName>
        <fullName evidence="2">Proteasome subunit alpha type-7</fullName>
    </submittedName>
</protein>
<dbReference type="InterPro" id="IPR001353">
    <property type="entry name" value="Proteasome_sua/b"/>
</dbReference>
<dbReference type="AlphaFoldDB" id="A0A444U1D1"/>
<evidence type="ECO:0000313" key="2">
    <source>
        <dbReference type="EMBL" id="RXM29026.1"/>
    </source>
</evidence>
<dbReference type="Proteomes" id="UP000289886">
    <property type="component" value="Unassembled WGS sequence"/>
</dbReference>
<comment type="caution">
    <text evidence="2">The sequence shown here is derived from an EMBL/GenBank/DDBJ whole genome shotgun (WGS) entry which is preliminary data.</text>
</comment>
<keyword evidence="1 2" id="KW-0647">Proteasome</keyword>
<sequence>MVGFVFDLVKVGIRGKDIVVLGVVKKSVAKLQEERTVRKICAQDLMSMSVWRLQRYTQSNGCRPFGISALIVGFDYNGPPRLYQTDPSGTWMILESKEIETLVAEIEK</sequence>
<gene>
    <name evidence="2" type="ORF">EOD39_9185</name>
</gene>
<dbReference type="PANTHER" id="PTHR11599">
    <property type="entry name" value="PROTEASOME SUBUNIT ALPHA/BETA"/>
    <property type="match status" value="1"/>
</dbReference>
<evidence type="ECO:0000256" key="1">
    <source>
        <dbReference type="ARBA" id="ARBA00022942"/>
    </source>
</evidence>
<dbReference type="SUPFAM" id="SSF56235">
    <property type="entry name" value="N-terminal nucleophile aminohydrolases (Ntn hydrolases)"/>
    <property type="match status" value="1"/>
</dbReference>
<dbReference type="InterPro" id="IPR050115">
    <property type="entry name" value="Proteasome_alpha"/>
</dbReference>
<accession>A0A444U1D1</accession>
<dbReference type="GO" id="GO:0051603">
    <property type="term" value="P:proteolysis involved in protein catabolic process"/>
    <property type="evidence" value="ECO:0007669"/>
    <property type="project" value="InterPro"/>
</dbReference>
<dbReference type="GO" id="GO:0005839">
    <property type="term" value="C:proteasome core complex"/>
    <property type="evidence" value="ECO:0007669"/>
    <property type="project" value="InterPro"/>
</dbReference>
<name>A0A444U1D1_ACIRT</name>
<dbReference type="Pfam" id="PF00227">
    <property type="entry name" value="Proteasome"/>
    <property type="match status" value="1"/>
</dbReference>
<organism evidence="2 3">
    <name type="scientific">Acipenser ruthenus</name>
    <name type="common">Sterlet sturgeon</name>
    <dbReference type="NCBI Taxonomy" id="7906"/>
    <lineage>
        <taxon>Eukaryota</taxon>
        <taxon>Metazoa</taxon>
        <taxon>Chordata</taxon>
        <taxon>Craniata</taxon>
        <taxon>Vertebrata</taxon>
        <taxon>Euteleostomi</taxon>
        <taxon>Actinopterygii</taxon>
        <taxon>Chondrostei</taxon>
        <taxon>Acipenseriformes</taxon>
        <taxon>Acipenseridae</taxon>
        <taxon>Acipenser</taxon>
    </lineage>
</organism>
<dbReference type="EMBL" id="SCEB01215541">
    <property type="protein sequence ID" value="RXM29026.1"/>
    <property type="molecule type" value="Genomic_DNA"/>
</dbReference>